<dbReference type="InterPro" id="IPR019734">
    <property type="entry name" value="TPR_rpt"/>
</dbReference>
<dbReference type="OMA" id="QYQTRRT"/>
<reference evidence="3" key="1">
    <citation type="submission" date="2025-08" db="UniProtKB">
        <authorList>
            <consortium name="RefSeq"/>
        </authorList>
    </citation>
    <scope>IDENTIFICATION</scope>
    <source>
        <strain evidence="3">15085-1641.00</strain>
        <tissue evidence="3">Whole body</tissue>
    </source>
</reference>
<dbReference type="AlphaFoldDB" id="A0A6J1MM00"/>
<organism evidence="2 3">
    <name type="scientific">Drosophila hydei</name>
    <name type="common">Fruit fly</name>
    <dbReference type="NCBI Taxonomy" id="7224"/>
    <lineage>
        <taxon>Eukaryota</taxon>
        <taxon>Metazoa</taxon>
        <taxon>Ecdysozoa</taxon>
        <taxon>Arthropoda</taxon>
        <taxon>Hexapoda</taxon>
        <taxon>Insecta</taxon>
        <taxon>Pterygota</taxon>
        <taxon>Neoptera</taxon>
        <taxon>Endopterygota</taxon>
        <taxon>Diptera</taxon>
        <taxon>Brachycera</taxon>
        <taxon>Muscomorpha</taxon>
        <taxon>Ephydroidea</taxon>
        <taxon>Drosophilidae</taxon>
        <taxon>Drosophila</taxon>
    </lineage>
</organism>
<evidence type="ECO:0000313" key="3">
    <source>
        <dbReference type="RefSeq" id="XP_023178073.2"/>
    </source>
</evidence>
<keyword evidence="2" id="KW-1185">Reference proteome</keyword>
<dbReference type="Proteomes" id="UP000504633">
    <property type="component" value="Unplaced"/>
</dbReference>
<dbReference type="PANTHER" id="PTHR21391:SF0">
    <property type="entry name" value="AT04489P-RELATED"/>
    <property type="match status" value="1"/>
</dbReference>
<dbReference type="SUPFAM" id="SSF48452">
    <property type="entry name" value="TPR-like"/>
    <property type="match status" value="1"/>
</dbReference>
<sequence>MTLIIPVPQAQGVAEEIPIWKKVDWSPEIEQQIYKDWGKYYSRRRRENIAMNYYNKAYQLSNDDYMTLYHRSQSKRKTAQTLGALEDSLEAQKILKFKSVLNAPINLEVCDALYELNQFEKAKAELHNNTRLFKGNKTKAFEERLIVVDDNIKDACGEGLSPFILENERMMSHVKDLLNEKLKVDNRPFWKILKEQDKCDVLSVAETKEKLLSPLEIARRKRAFDICYQVYIDKSWVDLLFLKNLRNNPSLLLDQCKGSKGFLSKLVGNQYEIVKKFLKIIQARSPMYFVRYKKYSNKDRLLKFREALLFRIQYQTRRNMISVLQTIKRLRDQKNIKRLSNYIEEVMGDYVVIKTNRIMPWKLEFINEVYNTLGLALSEQYVVPKNFRASDRNPVLQLLSFNPHKLKEINTFVFGDRSTHQDHDSVDPAIIKSKRMISRLEKRIIFAKYPIEKAYLLHQIACIHLESNHFDECCFVARKALHEAEQCNSNIWSFLCIIVTVKSNASLNKTEGTSEALKKALLIAEKLQSPHITEFVEACISGNERISFIRGIDSRRESKAAHSRKSSN</sequence>
<dbReference type="InterPro" id="IPR011990">
    <property type="entry name" value="TPR-like_helical_dom_sf"/>
</dbReference>
<keyword evidence="1" id="KW-0802">TPR repeat</keyword>
<name>A0A6J1MM00_DROHY</name>
<dbReference type="GeneID" id="111604289"/>
<dbReference type="PROSITE" id="PS50005">
    <property type="entry name" value="TPR"/>
    <property type="match status" value="1"/>
</dbReference>
<accession>A0A6J1MM00</accession>
<evidence type="ECO:0000256" key="1">
    <source>
        <dbReference type="PROSITE-ProRule" id="PRU00339"/>
    </source>
</evidence>
<dbReference type="OrthoDB" id="7752111at2759"/>
<dbReference type="PANTHER" id="PTHR21391">
    <property type="entry name" value="AT04489P-RELATED"/>
    <property type="match status" value="1"/>
</dbReference>
<evidence type="ECO:0000313" key="2">
    <source>
        <dbReference type="Proteomes" id="UP000504633"/>
    </source>
</evidence>
<gene>
    <name evidence="3" type="primary">LOC111604289</name>
</gene>
<dbReference type="RefSeq" id="XP_023178073.2">
    <property type="nucleotide sequence ID" value="XM_023322305.2"/>
</dbReference>
<dbReference type="KEGG" id="dhe:111604289"/>
<proteinExistence type="predicted"/>
<feature type="repeat" description="TPR" evidence="1">
    <location>
        <begin position="31"/>
        <end position="64"/>
    </location>
</feature>
<protein>
    <submittedName>
        <fullName evidence="3">Uncharacterized protein LOC111604289 isoform X1</fullName>
    </submittedName>
</protein>